<evidence type="ECO:0008006" key="3">
    <source>
        <dbReference type="Google" id="ProtNLM"/>
    </source>
</evidence>
<comment type="caution">
    <text evidence="1">The sequence shown here is derived from an EMBL/GenBank/DDBJ whole genome shotgun (WGS) entry which is preliminary data.</text>
</comment>
<protein>
    <recommendedName>
        <fullName evidence="3">BRCT domain-containing protein</fullName>
    </recommendedName>
</protein>
<dbReference type="Proteomes" id="UP001521184">
    <property type="component" value="Unassembled WGS sequence"/>
</dbReference>
<name>A0ABR3TNN0_9PEZI</name>
<evidence type="ECO:0000313" key="1">
    <source>
        <dbReference type="EMBL" id="KAL1640912.1"/>
    </source>
</evidence>
<organism evidence="1 2">
    <name type="scientific">Diplodia intermedia</name>
    <dbReference type="NCBI Taxonomy" id="856260"/>
    <lineage>
        <taxon>Eukaryota</taxon>
        <taxon>Fungi</taxon>
        <taxon>Dikarya</taxon>
        <taxon>Ascomycota</taxon>
        <taxon>Pezizomycotina</taxon>
        <taxon>Dothideomycetes</taxon>
        <taxon>Dothideomycetes incertae sedis</taxon>
        <taxon>Botryosphaeriales</taxon>
        <taxon>Botryosphaeriaceae</taxon>
        <taxon>Diplodia</taxon>
    </lineage>
</organism>
<proteinExistence type="predicted"/>
<gene>
    <name evidence="1" type="ORF">SLS58_006528</name>
</gene>
<sequence length="97" mass="10944">MRDIPRTKEETSARAEMETSPTGVFRFSGLLNGLRSAADENIQYRIDGGKLVAVDQIAWFTTFNHDRMMKRLRTHRSLAGIIKTAWIIHAVANAEIA</sequence>
<evidence type="ECO:0000313" key="2">
    <source>
        <dbReference type="Proteomes" id="UP001521184"/>
    </source>
</evidence>
<keyword evidence="2" id="KW-1185">Reference proteome</keyword>
<accession>A0ABR3TNN0</accession>
<reference evidence="1 2" key="1">
    <citation type="journal article" date="2023" name="Plant Dis.">
        <title>First Report of Diplodia intermedia Causing Canker and Dieback Diseases on Apple Trees in Canada.</title>
        <authorList>
            <person name="Ellouze W."/>
            <person name="Ilyukhin E."/>
            <person name="Sulman M."/>
            <person name="Ali S."/>
        </authorList>
    </citation>
    <scope>NUCLEOTIDE SEQUENCE [LARGE SCALE GENOMIC DNA]</scope>
    <source>
        <strain evidence="1 2">M45-28</strain>
    </source>
</reference>
<dbReference type="EMBL" id="JAKEKT020000045">
    <property type="protein sequence ID" value="KAL1640912.1"/>
    <property type="molecule type" value="Genomic_DNA"/>
</dbReference>